<feature type="domain" description="Large ribosomal subunit protein bL12 C-terminal" evidence="1">
    <location>
        <begin position="51"/>
        <end position="77"/>
    </location>
</feature>
<proteinExistence type="predicted"/>
<name>A0ABY2E4K2_9MICO</name>
<evidence type="ECO:0000313" key="2">
    <source>
        <dbReference type="EMBL" id="TDE94816.1"/>
    </source>
</evidence>
<dbReference type="Gene3D" id="3.30.1390.10">
    <property type="match status" value="1"/>
</dbReference>
<evidence type="ECO:0000313" key="3">
    <source>
        <dbReference type="Proteomes" id="UP000504882"/>
    </source>
</evidence>
<keyword evidence="3" id="KW-1185">Reference proteome</keyword>
<accession>A0ABY2E4K2</accession>
<dbReference type="Pfam" id="PF00542">
    <property type="entry name" value="Ribosomal_L12"/>
    <property type="match status" value="1"/>
</dbReference>
<comment type="caution">
    <text evidence="2">The sequence shown here is derived from an EMBL/GenBank/DDBJ whole genome shotgun (WGS) entry which is preliminary data.</text>
</comment>
<dbReference type="RefSeq" id="WP_133107226.1">
    <property type="nucleotide sequence ID" value="NZ_SMNA01000004.1"/>
</dbReference>
<gene>
    <name evidence="2" type="ORF">EXU48_08445</name>
</gene>
<organism evidence="2 3">
    <name type="scientific">Occultella glacieicola</name>
    <dbReference type="NCBI Taxonomy" id="2518684"/>
    <lineage>
        <taxon>Bacteria</taxon>
        <taxon>Bacillati</taxon>
        <taxon>Actinomycetota</taxon>
        <taxon>Actinomycetes</taxon>
        <taxon>Micrococcales</taxon>
        <taxon>Ruaniaceae</taxon>
        <taxon>Occultella</taxon>
    </lineage>
</organism>
<dbReference type="SUPFAM" id="SSF54736">
    <property type="entry name" value="ClpS-like"/>
    <property type="match status" value="1"/>
</dbReference>
<sequence length="80" mass="8818">MTDDIQARLSAIEHHIDVLYNKAGLQAPYSFDGWVAEGGPSSRVADLLARGKKIEAIKAYREETGAGLKEAKDAVDRFER</sequence>
<evidence type="ECO:0000259" key="1">
    <source>
        <dbReference type="Pfam" id="PF00542"/>
    </source>
</evidence>
<protein>
    <recommendedName>
        <fullName evidence="1">Large ribosomal subunit protein bL12 C-terminal domain-containing protein</fullName>
    </recommendedName>
</protein>
<dbReference type="Proteomes" id="UP000504882">
    <property type="component" value="Unassembled WGS sequence"/>
</dbReference>
<dbReference type="InterPro" id="IPR013823">
    <property type="entry name" value="Ribosomal_bL12_C"/>
</dbReference>
<dbReference type="InterPro" id="IPR014719">
    <property type="entry name" value="Ribosomal_bL12_C/ClpS-like"/>
</dbReference>
<reference evidence="2 3" key="1">
    <citation type="submission" date="2019-03" db="EMBL/GenBank/DDBJ databases">
        <title>Genomic features of bacteria from cold environments.</title>
        <authorList>
            <person name="Shen L."/>
        </authorList>
    </citation>
    <scope>NUCLEOTIDE SEQUENCE [LARGE SCALE GENOMIC DNA]</scope>
    <source>
        <strain evidence="3">T3246-1</strain>
    </source>
</reference>
<dbReference type="EMBL" id="SMNA01000004">
    <property type="protein sequence ID" value="TDE94816.1"/>
    <property type="molecule type" value="Genomic_DNA"/>
</dbReference>